<keyword evidence="4" id="KW-1185">Reference proteome</keyword>
<feature type="compositionally biased region" description="Pro residues" evidence="1">
    <location>
        <begin position="298"/>
        <end position="319"/>
    </location>
</feature>
<dbReference type="Proteomes" id="UP000076078">
    <property type="component" value="Unassembled WGS sequence"/>
</dbReference>
<organism evidence="3 4">
    <name type="scientific">Tieghemostelium lacteum</name>
    <name type="common">Slime mold</name>
    <name type="synonym">Dictyostelium lacteum</name>
    <dbReference type="NCBI Taxonomy" id="361077"/>
    <lineage>
        <taxon>Eukaryota</taxon>
        <taxon>Amoebozoa</taxon>
        <taxon>Evosea</taxon>
        <taxon>Eumycetozoa</taxon>
        <taxon>Dictyostelia</taxon>
        <taxon>Dictyosteliales</taxon>
        <taxon>Raperosteliaceae</taxon>
        <taxon>Tieghemostelium</taxon>
    </lineage>
</organism>
<keyword evidence="2" id="KW-0812">Transmembrane</keyword>
<dbReference type="EMBL" id="LODT01000004">
    <property type="protein sequence ID" value="KYR02282.1"/>
    <property type="molecule type" value="Genomic_DNA"/>
</dbReference>
<proteinExistence type="predicted"/>
<keyword evidence="2" id="KW-1133">Transmembrane helix</keyword>
<evidence type="ECO:0000313" key="4">
    <source>
        <dbReference type="Proteomes" id="UP000076078"/>
    </source>
</evidence>
<keyword evidence="2" id="KW-0472">Membrane</keyword>
<dbReference type="AlphaFoldDB" id="A0A152A7S0"/>
<evidence type="ECO:0000313" key="3">
    <source>
        <dbReference type="EMBL" id="KYR02282.1"/>
    </source>
</evidence>
<accession>A0A152A7S0</accession>
<sequence length="319" mass="35592">MASGCSNNDQCGFGNYCNSGGCTAFKTIGSFCTNSYECGIGNTCAGLSCSEQYSGQLGDKCSYYEENNYCSIGNNLTCLPTGYCGVYQRTLGTCGADGSVECNDDFEYCDCDSLTCKPIQQYGNQNLCYIANQVQKACLEQNLCVLLDPQYSVAYYNKTCGVTHCPSQMCDAIAYCYDSEYPCAPIPQYCAQFNKRPFISPQLSDSYFGTIDEKEWPIYATSLIAVGGSIIIFIIFFLVIRRIKKTRTKHFKSMMKHSDEIHMTTMVTNTTTPVYNQPVSLDKYPNPEVNNEYNNQMYPPPQQYPPPQSYPQQPPSYGL</sequence>
<feature type="compositionally biased region" description="Low complexity" evidence="1">
    <location>
        <begin position="284"/>
        <end position="295"/>
    </location>
</feature>
<evidence type="ECO:0000256" key="2">
    <source>
        <dbReference type="SAM" id="Phobius"/>
    </source>
</evidence>
<comment type="caution">
    <text evidence="3">The sequence shown here is derived from an EMBL/GenBank/DDBJ whole genome shotgun (WGS) entry which is preliminary data.</text>
</comment>
<feature type="region of interest" description="Disordered" evidence="1">
    <location>
        <begin position="277"/>
        <end position="319"/>
    </location>
</feature>
<evidence type="ECO:0000256" key="1">
    <source>
        <dbReference type="SAM" id="MobiDB-lite"/>
    </source>
</evidence>
<name>A0A152A7S0_TIELA</name>
<protein>
    <submittedName>
        <fullName evidence="3">Uncharacterized protein</fullName>
    </submittedName>
</protein>
<reference evidence="3 4" key="1">
    <citation type="submission" date="2015-12" db="EMBL/GenBank/DDBJ databases">
        <title>Dictyostelia acquired genes for synthesis and detection of signals that induce cell-type specialization by lateral gene transfer from prokaryotes.</title>
        <authorList>
            <person name="Gloeckner G."/>
            <person name="Schaap P."/>
        </authorList>
    </citation>
    <scope>NUCLEOTIDE SEQUENCE [LARGE SCALE GENOMIC DNA]</scope>
    <source>
        <strain evidence="3 4">TK</strain>
    </source>
</reference>
<feature type="transmembrane region" description="Helical" evidence="2">
    <location>
        <begin position="216"/>
        <end position="240"/>
    </location>
</feature>
<gene>
    <name evidence="3" type="ORF">DLAC_01113</name>
</gene>
<dbReference type="InParanoid" id="A0A152A7S0"/>